<dbReference type="EMBL" id="BAVS01000021">
    <property type="protein sequence ID" value="GAE94235.1"/>
    <property type="molecule type" value="Genomic_DNA"/>
</dbReference>
<keyword evidence="3 6" id="KW-0812">Transmembrane</keyword>
<dbReference type="PANTHER" id="PTHR33406:SF13">
    <property type="entry name" value="MEMBRANE PROTEIN YDFJ"/>
    <property type="match status" value="1"/>
</dbReference>
<keyword evidence="4 6" id="KW-1133">Transmembrane helix</keyword>
<evidence type="ECO:0000256" key="1">
    <source>
        <dbReference type="ARBA" id="ARBA00004651"/>
    </source>
</evidence>
<keyword evidence="5 6" id="KW-0472">Membrane</keyword>
<feature type="transmembrane region" description="Helical" evidence="6">
    <location>
        <begin position="12"/>
        <end position="33"/>
    </location>
</feature>
<dbReference type="eggNOG" id="COG1033">
    <property type="taxonomic scope" value="Bacteria"/>
</dbReference>
<evidence type="ECO:0000313" key="8">
    <source>
        <dbReference type="EMBL" id="GAE94235.1"/>
    </source>
</evidence>
<dbReference type="InterPro" id="IPR004869">
    <property type="entry name" value="MMPL_dom"/>
</dbReference>
<name>W4VLH4_9BACI</name>
<organism evidence="8 9">
    <name type="scientific">Gracilibacillus boraciitolerans JCM 21714</name>
    <dbReference type="NCBI Taxonomy" id="1298598"/>
    <lineage>
        <taxon>Bacteria</taxon>
        <taxon>Bacillati</taxon>
        <taxon>Bacillota</taxon>
        <taxon>Bacilli</taxon>
        <taxon>Bacillales</taxon>
        <taxon>Bacillaceae</taxon>
        <taxon>Gracilibacillus</taxon>
    </lineage>
</organism>
<dbReference type="AlphaFoldDB" id="W4VLH4"/>
<reference evidence="8 9" key="1">
    <citation type="journal article" date="2014" name="Genome Announc.">
        <title>Draft Genome Sequence of the Boron-Tolerant and Moderately Halotolerant Bacterium Gracilibacillus boraciitolerans JCM 21714T.</title>
        <authorList>
            <person name="Ahmed I."/>
            <person name="Oshima K."/>
            <person name="Suda W."/>
            <person name="Kitamura K."/>
            <person name="Iida T."/>
            <person name="Ohmori Y."/>
            <person name="Fujiwara T."/>
            <person name="Hattori M."/>
            <person name="Ohkuma M."/>
        </authorList>
    </citation>
    <scope>NUCLEOTIDE SEQUENCE [LARGE SCALE GENOMIC DNA]</scope>
    <source>
        <strain evidence="8 9">JCM 21714</strain>
    </source>
</reference>
<feature type="transmembrane region" description="Helical" evidence="6">
    <location>
        <begin position="45"/>
        <end position="67"/>
    </location>
</feature>
<evidence type="ECO:0000256" key="2">
    <source>
        <dbReference type="ARBA" id="ARBA00022475"/>
    </source>
</evidence>
<comment type="caution">
    <text evidence="8">The sequence shown here is derived from an EMBL/GenBank/DDBJ whole genome shotgun (WGS) entry which is preliminary data.</text>
</comment>
<feature type="transmembrane region" description="Helical" evidence="6">
    <location>
        <begin position="87"/>
        <end position="106"/>
    </location>
</feature>
<dbReference type="SUPFAM" id="SSF82866">
    <property type="entry name" value="Multidrug efflux transporter AcrB transmembrane domain"/>
    <property type="match status" value="1"/>
</dbReference>
<protein>
    <recommendedName>
        <fullName evidence="7">Membrane transport protein MMPL domain-containing protein</fullName>
    </recommendedName>
</protein>
<keyword evidence="2" id="KW-1003">Cell membrane</keyword>
<dbReference type="PANTHER" id="PTHR33406">
    <property type="entry name" value="MEMBRANE PROTEIN MJ1562-RELATED"/>
    <property type="match status" value="1"/>
</dbReference>
<dbReference type="InterPro" id="IPR050545">
    <property type="entry name" value="Mycobact_MmpL"/>
</dbReference>
<evidence type="ECO:0000256" key="6">
    <source>
        <dbReference type="SAM" id="Phobius"/>
    </source>
</evidence>
<evidence type="ECO:0000313" key="9">
    <source>
        <dbReference type="Proteomes" id="UP000019102"/>
    </source>
</evidence>
<dbReference type="STRING" id="1298598.JCM21714_3375"/>
<evidence type="ECO:0000259" key="7">
    <source>
        <dbReference type="Pfam" id="PF03176"/>
    </source>
</evidence>
<accession>W4VLH4</accession>
<gene>
    <name evidence="8" type="ORF">JCM21714_3375</name>
</gene>
<feature type="domain" description="Membrane transport protein MMPL" evidence="7">
    <location>
        <begin position="3"/>
        <end position="86"/>
    </location>
</feature>
<sequence>MRLAMKRSFPAIAASASTTFFGFMALTFMNFEIGSDLGVNLVKGIVLSFISVMVFLPALTITFYKWIDKTEHKPIVPIFKNIGRRVLKFRIPSIILVFIIVVPAFLAQNNTDFIYGTGEQPDNMRVGER</sequence>
<evidence type="ECO:0000256" key="4">
    <source>
        <dbReference type="ARBA" id="ARBA00022989"/>
    </source>
</evidence>
<keyword evidence="9" id="KW-1185">Reference proteome</keyword>
<dbReference type="Gene3D" id="1.20.1640.10">
    <property type="entry name" value="Multidrug efflux transporter AcrB transmembrane domain"/>
    <property type="match status" value="1"/>
</dbReference>
<evidence type="ECO:0000256" key="3">
    <source>
        <dbReference type="ARBA" id="ARBA00022692"/>
    </source>
</evidence>
<dbReference type="GO" id="GO:0005886">
    <property type="term" value="C:plasma membrane"/>
    <property type="evidence" value="ECO:0007669"/>
    <property type="project" value="UniProtKB-SubCell"/>
</dbReference>
<dbReference type="Pfam" id="PF03176">
    <property type="entry name" value="MMPL"/>
    <property type="match status" value="1"/>
</dbReference>
<evidence type="ECO:0000256" key="5">
    <source>
        <dbReference type="ARBA" id="ARBA00023136"/>
    </source>
</evidence>
<proteinExistence type="predicted"/>
<comment type="subcellular location">
    <subcellularLocation>
        <location evidence="1">Cell membrane</location>
        <topology evidence="1">Multi-pass membrane protein</topology>
    </subcellularLocation>
</comment>
<dbReference type="Proteomes" id="UP000019102">
    <property type="component" value="Unassembled WGS sequence"/>
</dbReference>